<dbReference type="Proteomes" id="UP001152320">
    <property type="component" value="Chromosome 13"/>
</dbReference>
<comment type="caution">
    <text evidence="5">The sequence shown here is derived from an EMBL/GenBank/DDBJ whole genome shotgun (WGS) entry which is preliminary data.</text>
</comment>
<dbReference type="SUPFAM" id="SSF52540">
    <property type="entry name" value="P-loop containing nucleoside triphosphate hydrolases"/>
    <property type="match status" value="1"/>
</dbReference>
<sequence>MTERQLPWGKLLIRLSHDLKADQLEEAWIYVRSHLPRSNTEVKSSWLKLFSALEDAGVIDQDNTDYLKEVLEAVGSPVNIQDVDAYNKEYEEYVARIKLLRGQHDPCFIGRELEINTGLNFLGNDDDKIKCLFIHGMTGLGKTKLAQQICAFYGTDCGLDATGMRLVRLNKVTSTLVMGVKILRELDMQISIENYDEDLLFETLCTRKQHTVILLDNADDILCPDSQSADNFKNQLSALLDVQNRWVKFIVTSRYPINFPAMTGKDSFRAISVQPLDELDSIKLLRKASRPSNQVSSLERGAKRSLDDQYAKELAIMCGNCPKMLRAVASRLRNGISPPHILEALSKPNKAHVALTLPVEEDEGYYSMGEDSSYERDVLPKMGQMINELTPELKEILIRLSVFPSTFSNKDVNCVLDGDDTSLAVFYLDDLKTQWGMLEEEPSYLQEEGDCKWYSMHALVRTSCLRDCYENENSKNLFHDALYKFSESMGGVLDEIAALASTNAQKGFLKLDRNQANIMHYLEIESGCTLDDHSRPLLPGKLSLPPRKSSRKDGRPRSHTFLEKFLEIKKRFVFFEGMAKLARERGDIEEAALYTAWAQDQNIDIKGFQAPIDALTPVIKELQCMNLSETGELALAQCMYVKGRSYAAKPDPDFSEGLKLLEEAKKIQLKYLGDDTVTARTMNSLGSLYFKKGDVQKALDNHLQAWKMVGQVTRGNPEQHFDSPMHIMNIGTCYYQRGNEYMDRKKEKEAKKCYEDSIAYYDRAIRIQHHLGLKKSVYLARYIRNKSLSLFELKRFDEALKEAVKALNMRQSTFDRHPDNMGLKVDVARSYYQVGMCYHRKGELAKEAGQSVDTIDDFKEAEKHYHKALKHTMELGYENRILDYEELKEDYLELTNIIRGRKQKDTLERAFTNFEVRLLDVPRFLDQQDAAGQDIGRLPSLDPESHFSGESHAKKCRLS</sequence>
<evidence type="ECO:0000256" key="3">
    <source>
        <dbReference type="SAM" id="MobiDB-lite"/>
    </source>
</evidence>
<feature type="domain" description="DED" evidence="4">
    <location>
        <begin position="7"/>
        <end position="74"/>
    </location>
</feature>
<evidence type="ECO:0000256" key="2">
    <source>
        <dbReference type="ARBA" id="ARBA00022803"/>
    </source>
</evidence>
<evidence type="ECO:0000259" key="4">
    <source>
        <dbReference type="PROSITE" id="PS50168"/>
    </source>
</evidence>
<protein>
    <recommendedName>
        <fullName evidence="4">DED domain-containing protein</fullName>
    </recommendedName>
</protein>
<dbReference type="PROSITE" id="PS50168">
    <property type="entry name" value="DED"/>
    <property type="match status" value="1"/>
</dbReference>
<dbReference type="SUPFAM" id="SSF47986">
    <property type="entry name" value="DEATH domain"/>
    <property type="match status" value="1"/>
</dbReference>
<dbReference type="InterPro" id="IPR011029">
    <property type="entry name" value="DEATH-like_dom_sf"/>
</dbReference>
<dbReference type="PANTHER" id="PTHR45641">
    <property type="entry name" value="TETRATRICOPEPTIDE REPEAT PROTEIN (AFU_ORTHOLOGUE AFUA_6G03870)"/>
    <property type="match status" value="1"/>
</dbReference>
<organism evidence="5 6">
    <name type="scientific">Holothuria leucospilota</name>
    <name type="common">Black long sea cucumber</name>
    <name type="synonym">Mertensiothuria leucospilota</name>
    <dbReference type="NCBI Taxonomy" id="206669"/>
    <lineage>
        <taxon>Eukaryota</taxon>
        <taxon>Metazoa</taxon>
        <taxon>Echinodermata</taxon>
        <taxon>Eleutherozoa</taxon>
        <taxon>Echinozoa</taxon>
        <taxon>Holothuroidea</taxon>
        <taxon>Aspidochirotacea</taxon>
        <taxon>Aspidochirotida</taxon>
        <taxon>Holothuriidae</taxon>
        <taxon>Holothuria</taxon>
    </lineage>
</organism>
<keyword evidence="2" id="KW-0802">TPR repeat</keyword>
<reference evidence="5" key="1">
    <citation type="submission" date="2021-10" db="EMBL/GenBank/DDBJ databases">
        <title>Tropical sea cucumber genome reveals ecological adaptation and Cuvierian tubules defense mechanism.</title>
        <authorList>
            <person name="Chen T."/>
        </authorList>
    </citation>
    <scope>NUCLEOTIDE SEQUENCE</scope>
    <source>
        <strain evidence="5">Nanhai2018</strain>
        <tissue evidence="5">Muscle</tissue>
    </source>
</reference>
<dbReference type="Gene3D" id="1.10.533.10">
    <property type="entry name" value="Death Domain, Fas"/>
    <property type="match status" value="1"/>
</dbReference>
<evidence type="ECO:0000313" key="6">
    <source>
        <dbReference type="Proteomes" id="UP001152320"/>
    </source>
</evidence>
<accession>A0A9Q1BQF6</accession>
<feature type="region of interest" description="Disordered" evidence="3">
    <location>
        <begin position="934"/>
        <end position="959"/>
    </location>
</feature>
<dbReference type="SMART" id="SM00028">
    <property type="entry name" value="TPR"/>
    <property type="match status" value="4"/>
</dbReference>
<dbReference type="AlphaFoldDB" id="A0A9Q1BQF6"/>
<dbReference type="Gene3D" id="1.25.40.10">
    <property type="entry name" value="Tetratricopeptide repeat domain"/>
    <property type="match status" value="2"/>
</dbReference>
<gene>
    <name evidence="5" type="ORF">HOLleu_27456</name>
</gene>
<dbReference type="OrthoDB" id="100767at2759"/>
<dbReference type="InterPro" id="IPR011990">
    <property type="entry name" value="TPR-like_helical_dom_sf"/>
</dbReference>
<keyword evidence="1" id="KW-0677">Repeat</keyword>
<dbReference type="PRINTS" id="PR00364">
    <property type="entry name" value="DISEASERSIST"/>
</dbReference>
<dbReference type="InterPro" id="IPR001875">
    <property type="entry name" value="DED_dom"/>
</dbReference>
<dbReference type="GO" id="GO:0043531">
    <property type="term" value="F:ADP binding"/>
    <property type="evidence" value="ECO:0007669"/>
    <property type="project" value="InterPro"/>
</dbReference>
<dbReference type="Gene3D" id="3.40.50.300">
    <property type="entry name" value="P-loop containing nucleotide triphosphate hydrolases"/>
    <property type="match status" value="1"/>
</dbReference>
<dbReference type="InterPro" id="IPR019734">
    <property type="entry name" value="TPR_rpt"/>
</dbReference>
<evidence type="ECO:0000256" key="1">
    <source>
        <dbReference type="ARBA" id="ARBA00022737"/>
    </source>
</evidence>
<dbReference type="InterPro" id="IPR027417">
    <property type="entry name" value="P-loop_NTPase"/>
</dbReference>
<dbReference type="Pfam" id="PF01335">
    <property type="entry name" value="DED"/>
    <property type="match status" value="1"/>
</dbReference>
<proteinExistence type="predicted"/>
<dbReference type="EMBL" id="JAIZAY010000013">
    <property type="protein sequence ID" value="KAJ8030911.1"/>
    <property type="molecule type" value="Genomic_DNA"/>
</dbReference>
<evidence type="ECO:0000313" key="5">
    <source>
        <dbReference type="EMBL" id="KAJ8030911.1"/>
    </source>
</evidence>
<dbReference type="PANTHER" id="PTHR45641:SF19">
    <property type="entry name" value="NEPHROCYSTIN-3"/>
    <property type="match status" value="1"/>
</dbReference>
<name>A0A9Q1BQF6_HOLLE</name>
<keyword evidence="6" id="KW-1185">Reference proteome</keyword>
<dbReference type="GO" id="GO:0042981">
    <property type="term" value="P:regulation of apoptotic process"/>
    <property type="evidence" value="ECO:0007669"/>
    <property type="project" value="InterPro"/>
</dbReference>
<feature type="compositionally biased region" description="Basic and acidic residues" evidence="3">
    <location>
        <begin position="943"/>
        <end position="953"/>
    </location>
</feature>
<dbReference type="SUPFAM" id="SSF48452">
    <property type="entry name" value="TPR-like"/>
    <property type="match status" value="1"/>
</dbReference>